<dbReference type="Gene3D" id="3.10.450.350">
    <property type="match status" value="2"/>
</dbReference>
<dbReference type="EMBL" id="WJPP01000005">
    <property type="protein sequence ID" value="MRH78910.1"/>
    <property type="molecule type" value="Genomic_DNA"/>
</dbReference>
<comment type="subcellular location">
    <subcellularLocation>
        <location evidence="2">Cell envelope</location>
    </subcellularLocation>
</comment>
<dbReference type="Gene3D" id="2.70.70.10">
    <property type="entry name" value="Glucose Permease (Domain IIA)"/>
    <property type="match status" value="1"/>
</dbReference>
<dbReference type="GO" id="GO:0004222">
    <property type="term" value="F:metalloendopeptidase activity"/>
    <property type="evidence" value="ECO:0007669"/>
    <property type="project" value="TreeGrafter"/>
</dbReference>
<reference evidence="11 12" key="1">
    <citation type="submission" date="2019-11" db="EMBL/GenBank/DDBJ databases">
        <authorList>
            <person name="Zhang X.Y."/>
        </authorList>
    </citation>
    <scope>NUCLEOTIDE SEQUENCE [LARGE SCALE GENOMIC DNA]</scope>
    <source>
        <strain evidence="11 12">C176</strain>
    </source>
</reference>
<dbReference type="Pfam" id="PF19425">
    <property type="entry name" value="Csd3_N2"/>
    <property type="match status" value="1"/>
</dbReference>
<feature type="region of interest" description="Disordered" evidence="8">
    <location>
        <begin position="56"/>
        <end position="80"/>
    </location>
</feature>
<keyword evidence="9" id="KW-0472">Membrane</keyword>
<organism evidence="11 12">
    <name type="scientific">Spiribacter salilacus</name>
    <dbReference type="NCBI Taxonomy" id="2664894"/>
    <lineage>
        <taxon>Bacteria</taxon>
        <taxon>Pseudomonadati</taxon>
        <taxon>Pseudomonadota</taxon>
        <taxon>Gammaproteobacteria</taxon>
        <taxon>Chromatiales</taxon>
        <taxon>Ectothiorhodospiraceae</taxon>
        <taxon>Spiribacter</taxon>
    </lineage>
</organism>
<sequence>MFRSMIGIPNTIRNLSLRRRVQLSLTAAGLGLILVGLLLPKSEDPAPLTTEVAIPLSEPTPAPEVPEAPAVTDETPSREDESEWITHTVRQGDNLAALFSRAGLTPRDVHELVNADKQTAKLTRIFPGDEIDVQIDDTGRLYAVRYAINETDTLFVYRNGSSELESRVETKPLDVEVVETEGVISSSLYNAGIEAGLEDRTIMELAGIFGWDVDFALDLRAGDRFVVIYETLYRDGERVRSGNILAAEFINRGERYRALRFTRAEGQTEYYTPDGRSMRKAFLRTPTDFTRVSSDFNPNRLHPVLGTRRPHMGTDYAAPPGTPIWAAGDGKIIHRGPKGGYGNTVILQHGSRHTTLYAHMRSFAKGQSIGDRVRQGDTIGYVGSTGLATGPHLHYEFRVDGVHRNPRTVDLPEAQPIAEQYRTEFERATQPLLSRLEEISGTQLARAED</sequence>
<dbReference type="GO" id="GO:0030313">
    <property type="term" value="C:cell envelope"/>
    <property type="evidence" value="ECO:0007669"/>
    <property type="project" value="UniProtKB-SubCell"/>
</dbReference>
<dbReference type="Pfam" id="PF01551">
    <property type="entry name" value="Peptidase_M23"/>
    <property type="match status" value="1"/>
</dbReference>
<dbReference type="InterPro" id="IPR018392">
    <property type="entry name" value="LysM"/>
</dbReference>
<keyword evidence="3" id="KW-0645">Protease</keyword>
<keyword evidence="6" id="KW-0862">Zinc</keyword>
<dbReference type="Pfam" id="PF22310">
    <property type="entry name" value="NMB0315_dom_I"/>
    <property type="match status" value="1"/>
</dbReference>
<dbReference type="SUPFAM" id="SSF51261">
    <property type="entry name" value="Duplicated hybrid motif"/>
    <property type="match status" value="1"/>
</dbReference>
<evidence type="ECO:0000256" key="7">
    <source>
        <dbReference type="ARBA" id="ARBA00023049"/>
    </source>
</evidence>
<dbReference type="InterPro" id="IPR050570">
    <property type="entry name" value="Cell_wall_metabolism_enzyme"/>
</dbReference>
<feature type="domain" description="LysM" evidence="10">
    <location>
        <begin position="85"/>
        <end position="133"/>
    </location>
</feature>
<dbReference type="InterPro" id="IPR054512">
    <property type="entry name" value="NMB0315-like_N"/>
</dbReference>
<name>A0A6N7QTI9_9GAMM</name>
<comment type="caution">
    <text evidence="11">The sequence shown here is derived from an EMBL/GenBank/DDBJ whole genome shotgun (WGS) entry which is preliminary data.</text>
</comment>
<dbReference type="InterPro" id="IPR045834">
    <property type="entry name" value="Csd3_N2"/>
</dbReference>
<dbReference type="AlphaFoldDB" id="A0A6N7QTI9"/>
<dbReference type="PANTHER" id="PTHR21666:SF288">
    <property type="entry name" value="CELL DIVISION PROTEIN YTFB"/>
    <property type="match status" value="1"/>
</dbReference>
<evidence type="ECO:0000256" key="1">
    <source>
        <dbReference type="ARBA" id="ARBA00001947"/>
    </source>
</evidence>
<evidence type="ECO:0000256" key="8">
    <source>
        <dbReference type="SAM" id="MobiDB-lite"/>
    </source>
</evidence>
<evidence type="ECO:0000313" key="11">
    <source>
        <dbReference type="EMBL" id="MRH78910.1"/>
    </source>
</evidence>
<evidence type="ECO:0000256" key="4">
    <source>
        <dbReference type="ARBA" id="ARBA00022723"/>
    </source>
</evidence>
<evidence type="ECO:0000256" key="2">
    <source>
        <dbReference type="ARBA" id="ARBA00004196"/>
    </source>
</evidence>
<accession>A0A6N7QTI9</accession>
<keyword evidence="5" id="KW-0378">Hydrolase</keyword>
<keyword evidence="12" id="KW-1185">Reference proteome</keyword>
<dbReference type="PROSITE" id="PS51782">
    <property type="entry name" value="LYSM"/>
    <property type="match status" value="1"/>
</dbReference>
<evidence type="ECO:0000256" key="5">
    <source>
        <dbReference type="ARBA" id="ARBA00022801"/>
    </source>
</evidence>
<dbReference type="InterPro" id="IPR016047">
    <property type="entry name" value="M23ase_b-sheet_dom"/>
</dbReference>
<dbReference type="CDD" id="cd12797">
    <property type="entry name" value="M23_peptidase"/>
    <property type="match status" value="1"/>
</dbReference>
<comment type="cofactor">
    <cofactor evidence="1">
        <name>Zn(2+)</name>
        <dbReference type="ChEBI" id="CHEBI:29105"/>
    </cofactor>
</comment>
<evidence type="ECO:0000256" key="9">
    <source>
        <dbReference type="SAM" id="Phobius"/>
    </source>
</evidence>
<keyword evidence="9" id="KW-1133">Transmembrane helix</keyword>
<feature type="transmembrane region" description="Helical" evidence="9">
    <location>
        <begin position="21"/>
        <end position="39"/>
    </location>
</feature>
<dbReference type="PANTHER" id="PTHR21666">
    <property type="entry name" value="PEPTIDASE-RELATED"/>
    <property type="match status" value="1"/>
</dbReference>
<dbReference type="Proteomes" id="UP000433788">
    <property type="component" value="Unassembled WGS sequence"/>
</dbReference>
<keyword evidence="7" id="KW-0482">Metalloprotease</keyword>
<dbReference type="GO" id="GO:0046872">
    <property type="term" value="F:metal ion binding"/>
    <property type="evidence" value="ECO:0007669"/>
    <property type="project" value="UniProtKB-KW"/>
</dbReference>
<dbReference type="FunFam" id="2.70.70.10:FF:000002">
    <property type="entry name" value="Murein DD-endopeptidase MepM"/>
    <property type="match status" value="1"/>
</dbReference>
<keyword evidence="4" id="KW-0479">Metal-binding</keyword>
<dbReference type="InterPro" id="IPR011055">
    <property type="entry name" value="Dup_hybrid_motif"/>
</dbReference>
<protein>
    <submittedName>
        <fullName evidence="11">Peptidoglycan DD-metalloendopeptidase family protein</fullName>
    </submittedName>
</protein>
<proteinExistence type="predicted"/>
<evidence type="ECO:0000256" key="6">
    <source>
        <dbReference type="ARBA" id="ARBA00022833"/>
    </source>
</evidence>
<evidence type="ECO:0000313" key="12">
    <source>
        <dbReference type="Proteomes" id="UP000433788"/>
    </source>
</evidence>
<evidence type="ECO:0000259" key="10">
    <source>
        <dbReference type="PROSITE" id="PS51782"/>
    </source>
</evidence>
<evidence type="ECO:0000256" key="3">
    <source>
        <dbReference type="ARBA" id="ARBA00022670"/>
    </source>
</evidence>
<dbReference type="GO" id="GO:0006508">
    <property type="term" value="P:proteolysis"/>
    <property type="evidence" value="ECO:0007669"/>
    <property type="project" value="UniProtKB-KW"/>
</dbReference>
<keyword evidence="9" id="KW-0812">Transmembrane</keyword>
<gene>
    <name evidence="11" type="ORF">GH984_09385</name>
</gene>